<dbReference type="InterPro" id="IPR044301">
    <property type="entry name" value="PR4"/>
</dbReference>
<proteinExistence type="predicted"/>
<dbReference type="Proteomes" id="UP001497457">
    <property type="component" value="Chromosome 13rd"/>
</dbReference>
<accession>A0ABC8X2W8</accession>
<dbReference type="PANTHER" id="PTHR46351:SF21">
    <property type="entry name" value="HEVEIN-LIKE PREPROPROTEIN"/>
    <property type="match status" value="1"/>
</dbReference>
<dbReference type="SUPFAM" id="SSF50685">
    <property type="entry name" value="Barwin-like endoglucanases"/>
    <property type="match status" value="1"/>
</dbReference>
<dbReference type="InterPro" id="IPR001153">
    <property type="entry name" value="Barwin_dom"/>
</dbReference>
<dbReference type="PRINTS" id="PR00602">
    <property type="entry name" value="BARWIN"/>
</dbReference>
<dbReference type="Gene3D" id="2.40.40.10">
    <property type="entry name" value="RlpA-like domain"/>
    <property type="match status" value="1"/>
</dbReference>
<reference evidence="4" key="1">
    <citation type="submission" date="2024-10" db="EMBL/GenBank/DDBJ databases">
        <authorList>
            <person name="Ryan C."/>
        </authorList>
    </citation>
    <scope>NUCLEOTIDE SEQUENCE [LARGE SCALE GENOMIC DNA]</scope>
</reference>
<organism evidence="4 5">
    <name type="scientific">Urochloa decumbens</name>
    <dbReference type="NCBI Taxonomy" id="240449"/>
    <lineage>
        <taxon>Eukaryota</taxon>
        <taxon>Viridiplantae</taxon>
        <taxon>Streptophyta</taxon>
        <taxon>Embryophyta</taxon>
        <taxon>Tracheophyta</taxon>
        <taxon>Spermatophyta</taxon>
        <taxon>Magnoliopsida</taxon>
        <taxon>Liliopsida</taxon>
        <taxon>Poales</taxon>
        <taxon>Poaceae</taxon>
        <taxon>PACMAD clade</taxon>
        <taxon>Panicoideae</taxon>
        <taxon>Panicodae</taxon>
        <taxon>Paniceae</taxon>
        <taxon>Melinidinae</taxon>
        <taxon>Urochloa</taxon>
    </lineage>
</organism>
<gene>
    <name evidence="4" type="ORF">URODEC1_LOCUS18860</name>
</gene>
<dbReference type="EMBL" id="OZ075123">
    <property type="protein sequence ID" value="CAL4917926.1"/>
    <property type="molecule type" value="Genomic_DNA"/>
</dbReference>
<dbReference type="PROSITE" id="PS00772">
    <property type="entry name" value="BARWIN_2"/>
    <property type="match status" value="1"/>
</dbReference>
<keyword evidence="1" id="KW-1015">Disulfide bond</keyword>
<dbReference type="InterPro" id="IPR036908">
    <property type="entry name" value="RlpA-like_sf"/>
</dbReference>
<keyword evidence="2" id="KW-0732">Signal</keyword>
<sequence>MAVGKMTGGRVLLLLAALLCAAAAVAAAQKASDVNAFWSDYHPDKINWDLNAAHVLCAMWDADKPLTWRSKYEWTAFCGTVGPVGQAACGQCLNVTNTATGESVTVRIVDECGNPALDLDYTAFSKIDTDGQGDRNGHLTVDYEFVDCGDDIVTDDSITSM</sequence>
<feature type="chain" id="PRO_5044777282" description="Barwin domain-containing protein" evidence="2">
    <location>
        <begin position="28"/>
        <end position="161"/>
    </location>
</feature>
<evidence type="ECO:0000313" key="4">
    <source>
        <dbReference type="EMBL" id="CAL4917926.1"/>
    </source>
</evidence>
<dbReference type="PANTHER" id="PTHR46351">
    <property type="entry name" value="WOUND-INDUCED PROTEIN WIN2"/>
    <property type="match status" value="1"/>
</dbReference>
<dbReference type="Pfam" id="PF00967">
    <property type="entry name" value="Barwin"/>
    <property type="match status" value="1"/>
</dbReference>
<protein>
    <recommendedName>
        <fullName evidence="3">Barwin domain-containing protein</fullName>
    </recommendedName>
</protein>
<evidence type="ECO:0000256" key="1">
    <source>
        <dbReference type="ARBA" id="ARBA00023157"/>
    </source>
</evidence>
<evidence type="ECO:0000259" key="3">
    <source>
        <dbReference type="PROSITE" id="PS51174"/>
    </source>
</evidence>
<keyword evidence="5" id="KW-1185">Reference proteome</keyword>
<evidence type="ECO:0000313" key="5">
    <source>
        <dbReference type="Proteomes" id="UP001497457"/>
    </source>
</evidence>
<dbReference type="AlphaFoldDB" id="A0ABC8X2W8"/>
<name>A0ABC8X2W8_9POAL</name>
<feature type="signal peptide" evidence="2">
    <location>
        <begin position="1"/>
        <end position="27"/>
    </location>
</feature>
<evidence type="ECO:0000256" key="2">
    <source>
        <dbReference type="SAM" id="SignalP"/>
    </source>
</evidence>
<dbReference type="InterPro" id="IPR018226">
    <property type="entry name" value="Barwin_CS"/>
</dbReference>
<dbReference type="PROSITE" id="PS51174">
    <property type="entry name" value="BARWIN_3"/>
    <property type="match status" value="1"/>
</dbReference>
<feature type="domain" description="Barwin" evidence="3">
    <location>
        <begin position="29"/>
        <end position="150"/>
    </location>
</feature>